<dbReference type="EMBL" id="BLKX01000001">
    <property type="protein sequence ID" value="GFG76888.1"/>
    <property type="molecule type" value="Genomic_DNA"/>
</dbReference>
<comment type="caution">
    <text evidence="2">The sequence shown here is derived from an EMBL/GenBank/DDBJ whole genome shotgun (WGS) entry which is preliminary data.</text>
</comment>
<protein>
    <submittedName>
        <fullName evidence="2">Uncharacterized protein</fullName>
    </submittedName>
</protein>
<keyword evidence="3" id="KW-1185">Reference proteome</keyword>
<proteinExistence type="predicted"/>
<sequence length="121" mass="12269">MNMEYATSVKELIATLNQVASPVELINVDVALITIGAKNSAARSSESQAKKTETTAPPIKITAPVDSAEMTVSISTFWATAAAAATGAAIVVKGCSNDATLAASALAYETALPVSCCTNCS</sequence>
<name>A0ABQ1BXJ6_9MYCO</name>
<reference evidence="2 3" key="1">
    <citation type="journal article" date="2019" name="Emerg. Microbes Infect.">
        <title>Comprehensive subspecies identification of 175 nontuberculous mycobacteria species based on 7547 genomic profiles.</title>
        <authorList>
            <person name="Matsumoto Y."/>
            <person name="Kinjo T."/>
            <person name="Motooka D."/>
            <person name="Nabeya D."/>
            <person name="Jung N."/>
            <person name="Uechi K."/>
            <person name="Horii T."/>
            <person name="Iida T."/>
            <person name="Fujita J."/>
            <person name="Nakamura S."/>
        </authorList>
    </citation>
    <scope>NUCLEOTIDE SEQUENCE [LARGE SCALE GENOMIC DNA]</scope>
    <source>
        <strain evidence="2 3">JCM 18565</strain>
    </source>
</reference>
<gene>
    <name evidence="2" type="ORF">MPRG_01640</name>
</gene>
<organism evidence="2 3">
    <name type="scientific">Mycobacterium paragordonae</name>
    <dbReference type="NCBI Taxonomy" id="1389713"/>
    <lineage>
        <taxon>Bacteria</taxon>
        <taxon>Bacillati</taxon>
        <taxon>Actinomycetota</taxon>
        <taxon>Actinomycetes</taxon>
        <taxon>Mycobacteriales</taxon>
        <taxon>Mycobacteriaceae</taxon>
        <taxon>Mycobacterium</taxon>
    </lineage>
</organism>
<evidence type="ECO:0000256" key="1">
    <source>
        <dbReference type="SAM" id="MobiDB-lite"/>
    </source>
</evidence>
<dbReference type="Proteomes" id="UP000465240">
    <property type="component" value="Unassembled WGS sequence"/>
</dbReference>
<feature type="region of interest" description="Disordered" evidence="1">
    <location>
        <begin position="39"/>
        <end position="58"/>
    </location>
</feature>
<evidence type="ECO:0000313" key="3">
    <source>
        <dbReference type="Proteomes" id="UP000465240"/>
    </source>
</evidence>
<accession>A0ABQ1BXJ6</accession>
<evidence type="ECO:0000313" key="2">
    <source>
        <dbReference type="EMBL" id="GFG76888.1"/>
    </source>
</evidence>